<evidence type="ECO:0000256" key="1">
    <source>
        <dbReference type="SAM" id="MobiDB-lite"/>
    </source>
</evidence>
<reference evidence="2 3" key="1">
    <citation type="submission" date="2018-10" db="EMBL/GenBank/DDBJ databases">
        <title>Transmission dynamics of multidrug resistant bacteria on intensive care unit surfaces.</title>
        <authorList>
            <person name="D'Souza A.W."/>
            <person name="Potter R.F."/>
            <person name="Wallace M."/>
            <person name="Shupe A."/>
            <person name="Patel S."/>
            <person name="Sun S."/>
            <person name="Gul D."/>
            <person name="Kwon J.H."/>
            <person name="Andleeb S."/>
            <person name="Burnham C.-A.D."/>
            <person name="Dantas G."/>
        </authorList>
    </citation>
    <scope>NUCLEOTIDE SEQUENCE [LARGE SCALE GENOMIC DNA]</scope>
    <source>
        <strain evidence="2 3">PX_177</strain>
    </source>
</reference>
<protein>
    <submittedName>
        <fullName evidence="2">Uncharacterized protein</fullName>
    </submittedName>
</protein>
<gene>
    <name evidence="2" type="ORF">EGJ28_16175</name>
</gene>
<evidence type="ECO:0000313" key="3">
    <source>
        <dbReference type="Proteomes" id="UP000276506"/>
    </source>
</evidence>
<dbReference type="EMBL" id="RHQL01000010">
    <property type="protein sequence ID" value="RRV08804.1"/>
    <property type="molecule type" value="Genomic_DNA"/>
</dbReference>
<dbReference type="AlphaFoldDB" id="A0A427DYG1"/>
<feature type="region of interest" description="Disordered" evidence="1">
    <location>
        <begin position="17"/>
        <end position="41"/>
    </location>
</feature>
<organism evidence="2 3">
    <name type="scientific">Stutzerimonas xanthomarina</name>
    <dbReference type="NCBI Taxonomy" id="271420"/>
    <lineage>
        <taxon>Bacteria</taxon>
        <taxon>Pseudomonadati</taxon>
        <taxon>Pseudomonadota</taxon>
        <taxon>Gammaproteobacteria</taxon>
        <taxon>Pseudomonadales</taxon>
        <taxon>Pseudomonadaceae</taxon>
        <taxon>Stutzerimonas</taxon>
    </lineage>
</organism>
<proteinExistence type="predicted"/>
<evidence type="ECO:0000313" key="2">
    <source>
        <dbReference type="EMBL" id="RRV08804.1"/>
    </source>
</evidence>
<name>A0A427DYG1_9GAMM</name>
<dbReference type="Proteomes" id="UP000276506">
    <property type="component" value="Unassembled WGS sequence"/>
</dbReference>
<accession>A0A427DYG1</accession>
<comment type="caution">
    <text evidence="2">The sequence shown here is derived from an EMBL/GenBank/DDBJ whole genome shotgun (WGS) entry which is preliminary data.</text>
</comment>
<sequence length="95" mass="10308">MVVARFDRLEDTYLQLKPPGNKAMKNHTALDATDGSTSDQQYTDWEREIIECVADDLGISFSEAAGVAEAQPFCLAQSWGAGLSAQQTAEKLIGD</sequence>